<feature type="transmembrane region" description="Helical" evidence="19">
    <location>
        <begin position="40"/>
        <end position="59"/>
    </location>
</feature>
<dbReference type="Pfam" id="PF00115">
    <property type="entry name" value="COX1"/>
    <property type="match status" value="1"/>
</dbReference>
<accession>A0A938YGD6</accession>
<evidence type="ECO:0000313" key="21">
    <source>
        <dbReference type="EMBL" id="MBM9477201.1"/>
    </source>
</evidence>
<keyword evidence="12 19" id="KW-1133">Transmembrane helix</keyword>
<dbReference type="GO" id="GO:0046872">
    <property type="term" value="F:metal ion binding"/>
    <property type="evidence" value="ECO:0007669"/>
    <property type="project" value="UniProtKB-KW"/>
</dbReference>
<dbReference type="PANTHER" id="PTHR10422">
    <property type="entry name" value="CYTOCHROME C OXIDASE SUBUNIT 1"/>
    <property type="match status" value="1"/>
</dbReference>
<comment type="pathway">
    <text evidence="2 19">Energy metabolism; oxidative phosphorylation.</text>
</comment>
<evidence type="ECO:0000256" key="3">
    <source>
        <dbReference type="ARBA" id="ARBA00009578"/>
    </source>
</evidence>
<evidence type="ECO:0000256" key="13">
    <source>
        <dbReference type="ARBA" id="ARBA00023004"/>
    </source>
</evidence>
<keyword evidence="5 19" id="KW-1003">Cell membrane</keyword>
<feature type="transmembrane region" description="Helical" evidence="19">
    <location>
        <begin position="124"/>
        <end position="148"/>
    </location>
</feature>
<dbReference type="SUPFAM" id="SSF81442">
    <property type="entry name" value="Cytochrome c oxidase subunit I-like"/>
    <property type="match status" value="1"/>
</dbReference>
<feature type="transmembrane region" description="Helical" evidence="19">
    <location>
        <begin position="427"/>
        <end position="449"/>
    </location>
</feature>
<comment type="similarity">
    <text evidence="3 18">Belongs to the heme-copper respiratory oxidase family.</text>
</comment>
<feature type="domain" description="Cytochrome oxidase subunit I profile" evidence="20">
    <location>
        <begin position="21"/>
        <end position="534"/>
    </location>
</feature>
<feature type="transmembrane region" description="Helical" evidence="19">
    <location>
        <begin position="168"/>
        <end position="193"/>
    </location>
</feature>
<proteinExistence type="inferred from homology"/>
<keyword evidence="9 19" id="KW-0479">Metal-binding</keyword>
<dbReference type="InterPro" id="IPR036927">
    <property type="entry name" value="Cyt_c_oxase-like_su1_sf"/>
</dbReference>
<dbReference type="GO" id="GO:0009060">
    <property type="term" value="P:aerobic respiration"/>
    <property type="evidence" value="ECO:0007669"/>
    <property type="project" value="InterPro"/>
</dbReference>
<keyword evidence="6 18" id="KW-0349">Heme</keyword>
<dbReference type="GO" id="GO:0022904">
    <property type="term" value="P:respiratory electron transport chain"/>
    <property type="evidence" value="ECO:0007669"/>
    <property type="project" value="TreeGrafter"/>
</dbReference>
<evidence type="ECO:0000256" key="19">
    <source>
        <dbReference type="RuleBase" id="RU363061"/>
    </source>
</evidence>
<dbReference type="PROSITE" id="PS50855">
    <property type="entry name" value="COX1"/>
    <property type="match status" value="1"/>
</dbReference>
<evidence type="ECO:0000256" key="16">
    <source>
        <dbReference type="ARBA" id="ARBA00025218"/>
    </source>
</evidence>
<dbReference type="PRINTS" id="PR01165">
    <property type="entry name" value="CYCOXIDASEI"/>
</dbReference>
<protein>
    <recommendedName>
        <fullName evidence="19">Cytochrome c oxidase subunit 1</fullName>
        <ecNumber evidence="19">7.1.1.9</ecNumber>
    </recommendedName>
</protein>
<dbReference type="InterPro" id="IPR023616">
    <property type="entry name" value="Cyt_c_oxase-like_su1_dom"/>
</dbReference>
<dbReference type="GO" id="GO:0020037">
    <property type="term" value="F:heme binding"/>
    <property type="evidence" value="ECO:0007669"/>
    <property type="project" value="InterPro"/>
</dbReference>
<keyword evidence="14 19" id="KW-0186">Copper</keyword>
<dbReference type="RefSeq" id="WP_205257284.1">
    <property type="nucleotide sequence ID" value="NZ_BAAAPV010000001.1"/>
</dbReference>
<dbReference type="PANTHER" id="PTHR10422:SF18">
    <property type="entry name" value="CYTOCHROME C OXIDASE SUBUNIT 1"/>
    <property type="match status" value="1"/>
</dbReference>
<feature type="transmembrane region" description="Helical" evidence="19">
    <location>
        <begin position="357"/>
        <end position="381"/>
    </location>
</feature>
<feature type="transmembrane region" description="Helical" evidence="19">
    <location>
        <begin position="79"/>
        <end position="104"/>
    </location>
</feature>
<comment type="function">
    <text evidence="16 19">Cytochrome c oxidase is the component of the respiratory chain that catalyzes the reduction of oxygen to water. Subunits 1-3 form the functional core of the enzyme complex. CO I is the catalytic subunit of the enzyme. Electrons originating in cytochrome c are transferred via the copper A center of subunit 2 and heme A of subunit 1 to the bimetallic center formed by heme A3 and copper B.</text>
</comment>
<evidence type="ECO:0000256" key="2">
    <source>
        <dbReference type="ARBA" id="ARBA00004673"/>
    </source>
</evidence>
<dbReference type="NCBIfam" id="TIGR02891">
    <property type="entry name" value="CtaD_CoxA"/>
    <property type="match status" value="1"/>
</dbReference>
<sequence>MTAVAPRPVVTRPYPVQRAPRGSKFLGYLKTTDPKVLGQMYIATSFFFFMVGGVMALFMRAELARPGMQFLSLEQYNQLFTMHGTIMLLFYATAVVFGFANFVLPLQIGAPDVAFPRLNAFSYWLYLFGALIATSGFFTPGGAAAFGWTAYPPLSSIEHSPQVGGDLWIMGLAVSGLGTILGGVNMITTVICMRAPGMTMWRMPIFTWNILVTSILILIAFPILTAALFGLAADRHFGSHVFDPANGGAILYQHLFWFFGHPEVYIIALPFFGIVTEVFPVFSRKPLFGYRGLVYATLSIAALSVAVWAHHMFATGAVLLPFFSFMTFLIAVPTGLKFFNWIGTMWKGQITFETPMLFACGFLVTFLFGGLTGVILAAPALDFHVSDSYFVVAHFHYVLFGTIVFATYSGIYFWFPKMTGRFLDEGLGKLHFWTTFIGFHLTFLVQHWLGEVGMPRRYADYLPTDGFTTLNMISTIGAFVLGASTLPFIWNVIRSYRYGEITVADDPWGYGNSLEWATSSPPPRHNFTSLPRIRSERPAFELHHPHMIERMRSEAHPSRNWKALEEAEASPHLKI</sequence>
<reference evidence="21" key="1">
    <citation type="submission" date="2021-01" db="EMBL/GenBank/DDBJ databases">
        <title>KCTC 19127 draft genome.</title>
        <authorList>
            <person name="An D."/>
        </authorList>
    </citation>
    <scope>NUCLEOTIDE SEQUENCE</scope>
    <source>
        <strain evidence="21">KCTC 19127</strain>
    </source>
</reference>
<keyword evidence="7 18" id="KW-0679">Respiratory chain</keyword>
<feature type="transmembrane region" description="Helical" evidence="19">
    <location>
        <begin position="294"/>
        <end position="311"/>
    </location>
</feature>
<comment type="catalytic activity">
    <reaction evidence="17 19">
        <text>4 Fe(II)-[cytochrome c] + O2 + 8 H(+)(in) = 4 Fe(III)-[cytochrome c] + 2 H2O + 4 H(+)(out)</text>
        <dbReference type="Rhea" id="RHEA:11436"/>
        <dbReference type="Rhea" id="RHEA-COMP:10350"/>
        <dbReference type="Rhea" id="RHEA-COMP:14399"/>
        <dbReference type="ChEBI" id="CHEBI:15377"/>
        <dbReference type="ChEBI" id="CHEBI:15378"/>
        <dbReference type="ChEBI" id="CHEBI:15379"/>
        <dbReference type="ChEBI" id="CHEBI:29033"/>
        <dbReference type="ChEBI" id="CHEBI:29034"/>
        <dbReference type="EC" id="7.1.1.9"/>
    </reaction>
</comment>
<dbReference type="CDD" id="cd01662">
    <property type="entry name" value="Ubiquinol_Oxidase_I"/>
    <property type="match status" value="1"/>
</dbReference>
<keyword evidence="13 19" id="KW-0408">Iron</keyword>
<keyword evidence="4 18" id="KW-0813">Transport</keyword>
<evidence type="ECO:0000256" key="14">
    <source>
        <dbReference type="ARBA" id="ARBA00023008"/>
    </source>
</evidence>
<dbReference type="Proteomes" id="UP000663801">
    <property type="component" value="Unassembled WGS sequence"/>
</dbReference>
<dbReference type="GO" id="GO:0005886">
    <property type="term" value="C:plasma membrane"/>
    <property type="evidence" value="ECO:0007669"/>
    <property type="project" value="UniProtKB-SubCell"/>
</dbReference>
<gene>
    <name evidence="21" type="primary">ctaD</name>
    <name evidence="21" type="ORF">JL107_12155</name>
</gene>
<evidence type="ECO:0000256" key="11">
    <source>
        <dbReference type="ARBA" id="ARBA00022982"/>
    </source>
</evidence>
<comment type="caution">
    <text evidence="19">Lacks conserved residue(s) required for the propagation of feature annotation.</text>
</comment>
<keyword evidence="15 19" id="KW-0472">Membrane</keyword>
<evidence type="ECO:0000259" key="20">
    <source>
        <dbReference type="PROSITE" id="PS50855"/>
    </source>
</evidence>
<dbReference type="GO" id="GO:0004129">
    <property type="term" value="F:cytochrome-c oxidase activity"/>
    <property type="evidence" value="ECO:0007669"/>
    <property type="project" value="UniProtKB-EC"/>
</dbReference>
<evidence type="ECO:0000256" key="5">
    <source>
        <dbReference type="ARBA" id="ARBA00022475"/>
    </source>
</evidence>
<name>A0A938YGD6_9ACTN</name>
<dbReference type="Gene3D" id="1.20.210.10">
    <property type="entry name" value="Cytochrome c oxidase-like, subunit I domain"/>
    <property type="match status" value="1"/>
</dbReference>
<comment type="caution">
    <text evidence="21">The sequence shown here is derived from an EMBL/GenBank/DDBJ whole genome shotgun (WGS) entry which is preliminary data.</text>
</comment>
<evidence type="ECO:0000256" key="1">
    <source>
        <dbReference type="ARBA" id="ARBA00004651"/>
    </source>
</evidence>
<evidence type="ECO:0000256" key="15">
    <source>
        <dbReference type="ARBA" id="ARBA00023136"/>
    </source>
</evidence>
<dbReference type="InterPro" id="IPR023615">
    <property type="entry name" value="Cyt_c_Oxase_su1_BS"/>
</dbReference>
<feature type="transmembrane region" description="Helical" evidence="19">
    <location>
        <begin position="205"/>
        <end position="233"/>
    </location>
</feature>
<evidence type="ECO:0000256" key="9">
    <source>
        <dbReference type="ARBA" id="ARBA00022723"/>
    </source>
</evidence>
<evidence type="ECO:0000256" key="17">
    <source>
        <dbReference type="ARBA" id="ARBA00047816"/>
    </source>
</evidence>
<keyword evidence="22" id="KW-1185">Reference proteome</keyword>
<feature type="transmembrane region" description="Helical" evidence="19">
    <location>
        <begin position="393"/>
        <end position="415"/>
    </location>
</feature>
<evidence type="ECO:0000256" key="4">
    <source>
        <dbReference type="ARBA" id="ARBA00022448"/>
    </source>
</evidence>
<evidence type="ECO:0000256" key="12">
    <source>
        <dbReference type="ARBA" id="ARBA00022989"/>
    </source>
</evidence>
<evidence type="ECO:0000256" key="6">
    <source>
        <dbReference type="ARBA" id="ARBA00022617"/>
    </source>
</evidence>
<dbReference type="EMBL" id="JAERWL010000009">
    <property type="protein sequence ID" value="MBM9477201.1"/>
    <property type="molecule type" value="Genomic_DNA"/>
</dbReference>
<dbReference type="InterPro" id="IPR014241">
    <property type="entry name" value="Cyt_c_oxidase_su1_bac"/>
</dbReference>
<keyword evidence="10" id="KW-1278">Translocase</keyword>
<keyword evidence="8 18" id="KW-0812">Transmembrane</keyword>
<evidence type="ECO:0000256" key="10">
    <source>
        <dbReference type="ARBA" id="ARBA00022967"/>
    </source>
</evidence>
<evidence type="ECO:0000313" key="22">
    <source>
        <dbReference type="Proteomes" id="UP000663801"/>
    </source>
</evidence>
<dbReference type="GO" id="GO:0015990">
    <property type="term" value="P:electron transport coupled proton transport"/>
    <property type="evidence" value="ECO:0007669"/>
    <property type="project" value="InterPro"/>
</dbReference>
<evidence type="ECO:0000256" key="18">
    <source>
        <dbReference type="RuleBase" id="RU000370"/>
    </source>
</evidence>
<evidence type="ECO:0000256" key="8">
    <source>
        <dbReference type="ARBA" id="ARBA00022692"/>
    </source>
</evidence>
<comment type="subcellular location">
    <subcellularLocation>
        <location evidence="1 19">Cell membrane</location>
        <topology evidence="1 19">Multi-pass membrane protein</topology>
    </subcellularLocation>
</comment>
<dbReference type="AlphaFoldDB" id="A0A938YGD6"/>
<dbReference type="EC" id="7.1.1.9" evidence="19"/>
<feature type="transmembrane region" description="Helical" evidence="19">
    <location>
        <begin position="317"/>
        <end position="336"/>
    </location>
</feature>
<keyword evidence="11 18" id="KW-0249">Electron transport</keyword>
<feature type="transmembrane region" description="Helical" evidence="19">
    <location>
        <begin position="469"/>
        <end position="490"/>
    </location>
</feature>
<evidence type="ECO:0000256" key="7">
    <source>
        <dbReference type="ARBA" id="ARBA00022660"/>
    </source>
</evidence>
<dbReference type="InterPro" id="IPR000883">
    <property type="entry name" value="Cyt_C_Oxase_1"/>
</dbReference>
<dbReference type="FunFam" id="1.20.210.10:FF:000003">
    <property type="entry name" value="Cytochrome c oxidase subunit 1"/>
    <property type="match status" value="1"/>
</dbReference>
<organism evidence="21 22">
    <name type="scientific">Nakamurella flavida</name>
    <dbReference type="NCBI Taxonomy" id="363630"/>
    <lineage>
        <taxon>Bacteria</taxon>
        <taxon>Bacillati</taxon>
        <taxon>Actinomycetota</taxon>
        <taxon>Actinomycetes</taxon>
        <taxon>Nakamurellales</taxon>
        <taxon>Nakamurellaceae</taxon>
        <taxon>Nakamurella</taxon>
    </lineage>
</organism>
<dbReference type="PROSITE" id="PS00077">
    <property type="entry name" value="COX1_CUB"/>
    <property type="match status" value="1"/>
</dbReference>